<dbReference type="InterPro" id="IPR001128">
    <property type="entry name" value="Cyt_P450"/>
</dbReference>
<evidence type="ECO:0000313" key="13">
    <source>
        <dbReference type="Proteomes" id="UP000037136"/>
    </source>
</evidence>
<evidence type="ECO:0000256" key="5">
    <source>
        <dbReference type="ARBA" id="ARBA00023002"/>
    </source>
</evidence>
<dbReference type="PROSITE" id="PS00086">
    <property type="entry name" value="CYTOCHROME_P450"/>
    <property type="match status" value="1"/>
</dbReference>
<dbReference type="Pfam" id="PF00067">
    <property type="entry name" value="p450"/>
    <property type="match status" value="1"/>
</dbReference>
<dbReference type="Gene3D" id="1.10.630.10">
    <property type="entry name" value="Cytochrome P450"/>
    <property type="match status" value="1"/>
</dbReference>
<dbReference type="EMBL" id="LAZP02000008">
    <property type="protein sequence ID" value="PFH63107.1"/>
    <property type="molecule type" value="Genomic_DNA"/>
</dbReference>
<dbReference type="GO" id="GO:0004497">
    <property type="term" value="F:monooxygenase activity"/>
    <property type="evidence" value="ECO:0007669"/>
    <property type="project" value="UniProtKB-KW"/>
</dbReference>
<evidence type="ECO:0000256" key="3">
    <source>
        <dbReference type="ARBA" id="ARBA00022617"/>
    </source>
</evidence>
<dbReference type="InterPro" id="IPR002401">
    <property type="entry name" value="Cyt_P450_E_grp-I"/>
</dbReference>
<keyword evidence="5 9" id="KW-0560">Oxidoreductase</keyword>
<dbReference type="PANTHER" id="PTHR24305">
    <property type="entry name" value="CYTOCHROME P450"/>
    <property type="match status" value="1"/>
</dbReference>
<evidence type="ECO:0000256" key="7">
    <source>
        <dbReference type="ARBA" id="ARBA00023033"/>
    </source>
</evidence>
<dbReference type="GO" id="GO:0020037">
    <property type="term" value="F:heme binding"/>
    <property type="evidence" value="ECO:0007669"/>
    <property type="project" value="InterPro"/>
</dbReference>
<proteinExistence type="inferred from homology"/>
<dbReference type="Proteomes" id="UP000037136">
    <property type="component" value="Unassembled WGS sequence"/>
</dbReference>
<keyword evidence="13" id="KW-1185">Reference proteome</keyword>
<dbReference type="InterPro" id="IPR017972">
    <property type="entry name" value="Cyt_P450_CS"/>
</dbReference>
<reference evidence="12 13" key="2">
    <citation type="journal article" date="2017" name="Sci. Rep.">
        <title>Ant-infecting Ophiocordyceps genomes reveal a high diversity of potential behavioral manipulation genes and a possible major role for enterotoxins.</title>
        <authorList>
            <person name="de Bekker C."/>
            <person name="Ohm R.A."/>
            <person name="Evans H.C."/>
            <person name="Brachmann A."/>
            <person name="Hughes D.P."/>
        </authorList>
    </citation>
    <scope>NUCLEOTIDE SEQUENCE [LARGE SCALE GENOMIC DNA]</scope>
    <source>
        <strain evidence="12 13">SC16a</strain>
    </source>
</reference>
<evidence type="ECO:0008006" key="14">
    <source>
        <dbReference type="Google" id="ProtNLM"/>
    </source>
</evidence>
<keyword evidence="4 8" id="KW-0479">Metal-binding</keyword>
<dbReference type="CDD" id="cd11058">
    <property type="entry name" value="CYP60B-like"/>
    <property type="match status" value="1"/>
</dbReference>
<gene>
    <name evidence="12" type="ORF">XA68_17751</name>
</gene>
<dbReference type="SUPFAM" id="SSF48264">
    <property type="entry name" value="Cytochrome P450"/>
    <property type="match status" value="1"/>
</dbReference>
<evidence type="ECO:0000256" key="10">
    <source>
        <dbReference type="SAM" id="Coils"/>
    </source>
</evidence>
<evidence type="ECO:0000256" key="8">
    <source>
        <dbReference type="PIRSR" id="PIRSR602401-1"/>
    </source>
</evidence>
<keyword evidence="11" id="KW-0812">Transmembrane</keyword>
<dbReference type="AlphaFoldDB" id="A0A2A9PS25"/>
<feature type="coiled-coil region" evidence="10">
    <location>
        <begin position="243"/>
        <end position="292"/>
    </location>
</feature>
<protein>
    <recommendedName>
        <fullName evidence="14">Cytochrome P450 monooxygenase</fullName>
    </recommendedName>
</protein>
<comment type="caution">
    <text evidence="12">The sequence shown here is derived from an EMBL/GenBank/DDBJ whole genome shotgun (WGS) entry which is preliminary data.</text>
</comment>
<keyword evidence="6 8" id="KW-0408">Iron</keyword>
<evidence type="ECO:0000256" key="1">
    <source>
        <dbReference type="ARBA" id="ARBA00001971"/>
    </source>
</evidence>
<dbReference type="InterPro" id="IPR036396">
    <property type="entry name" value="Cyt_P450_sf"/>
</dbReference>
<reference evidence="12 13" key="1">
    <citation type="journal article" date="2015" name="BMC Genomics">
        <title>Gene expression during zombie ant biting behavior reflects the complexity underlying fungal parasitic behavioral manipulation.</title>
        <authorList>
            <person name="de Bekker C."/>
            <person name="Ohm R.A."/>
            <person name="Loreto R.G."/>
            <person name="Sebastian A."/>
            <person name="Albert I."/>
            <person name="Merrow M."/>
            <person name="Brachmann A."/>
            <person name="Hughes D.P."/>
        </authorList>
    </citation>
    <scope>NUCLEOTIDE SEQUENCE [LARGE SCALE GENOMIC DNA]</scope>
    <source>
        <strain evidence="12 13">SC16a</strain>
    </source>
</reference>
<keyword evidence="11" id="KW-1133">Transmembrane helix</keyword>
<dbReference type="PRINTS" id="PR00385">
    <property type="entry name" value="P450"/>
</dbReference>
<evidence type="ECO:0000256" key="6">
    <source>
        <dbReference type="ARBA" id="ARBA00023004"/>
    </source>
</evidence>
<evidence type="ECO:0000256" key="2">
    <source>
        <dbReference type="ARBA" id="ARBA00010617"/>
    </source>
</evidence>
<keyword evidence="11" id="KW-0472">Membrane</keyword>
<dbReference type="InterPro" id="IPR050121">
    <property type="entry name" value="Cytochrome_P450_monoxygenase"/>
</dbReference>
<sequence length="491" mass="55809">MISSRQSLFPEVGSFVITVAATVALYLTGRFVYNLYLHPLSRYPGPLLHRATRVAMIYKVLRGTSPVDVKNLHDHYGPVVRIAYNELSFLEAQAWKDIYSYGSGSVNKAEMSKYNKFYRDPGALPSLLSETKKNHSMLRHQLAAGFSERAMRKQEPIISGYVDLLISKLRERGKCKVDIKDWYNWTTFDIIGDLAFGESFGCLNAAGYDPWVKLIFATIKIRVIMQAIKYMGLESLAFPIMKLAKLRARKEHAARVTEKLEKRVNMGHRGDLIQCLLEMEDLRLDMDRLRSNSSLLTVAGSETTATLLSGVTYLLLKNSAAWKRLVNEVRLAFKSDAEITLLSAQKLPYLRACLDEGLRRYPPVPIGMPRVVPKGGAWIAGHFVPQDTIVACWHYAMTHSDGHWSRPYSFDPDRFLDQGDRDDCLEAFQPFSVGPRNCIGINLAYAEMRLILARIVFNFDLCLADPDEDWLRQKAYLVWDKPALNVFLKPV</sequence>
<evidence type="ECO:0000256" key="4">
    <source>
        <dbReference type="ARBA" id="ARBA00022723"/>
    </source>
</evidence>
<keyword evidence="7 9" id="KW-0503">Monooxygenase</keyword>
<feature type="transmembrane region" description="Helical" evidence="11">
    <location>
        <begin position="12"/>
        <end position="33"/>
    </location>
</feature>
<name>A0A2A9PS25_OPHUN</name>
<comment type="cofactor">
    <cofactor evidence="1 8">
        <name>heme</name>
        <dbReference type="ChEBI" id="CHEBI:30413"/>
    </cofactor>
</comment>
<evidence type="ECO:0000256" key="9">
    <source>
        <dbReference type="RuleBase" id="RU000461"/>
    </source>
</evidence>
<keyword evidence="3 8" id="KW-0349">Heme</keyword>
<evidence type="ECO:0000313" key="12">
    <source>
        <dbReference type="EMBL" id="PFH63107.1"/>
    </source>
</evidence>
<dbReference type="GO" id="GO:0016705">
    <property type="term" value="F:oxidoreductase activity, acting on paired donors, with incorporation or reduction of molecular oxygen"/>
    <property type="evidence" value="ECO:0007669"/>
    <property type="project" value="InterPro"/>
</dbReference>
<dbReference type="PANTHER" id="PTHR24305:SF230">
    <property type="entry name" value="P450, PUTATIVE (EUROFUNG)-RELATED"/>
    <property type="match status" value="1"/>
</dbReference>
<feature type="binding site" description="axial binding residue" evidence="8">
    <location>
        <position position="438"/>
    </location>
    <ligand>
        <name>heme</name>
        <dbReference type="ChEBI" id="CHEBI:30413"/>
    </ligand>
    <ligandPart>
        <name>Fe</name>
        <dbReference type="ChEBI" id="CHEBI:18248"/>
    </ligandPart>
</feature>
<keyword evidence="10" id="KW-0175">Coiled coil</keyword>
<comment type="similarity">
    <text evidence="2 9">Belongs to the cytochrome P450 family.</text>
</comment>
<organism evidence="12 13">
    <name type="scientific">Ophiocordyceps unilateralis</name>
    <name type="common">Zombie-ant fungus</name>
    <name type="synonym">Torrubia unilateralis</name>
    <dbReference type="NCBI Taxonomy" id="268505"/>
    <lineage>
        <taxon>Eukaryota</taxon>
        <taxon>Fungi</taxon>
        <taxon>Dikarya</taxon>
        <taxon>Ascomycota</taxon>
        <taxon>Pezizomycotina</taxon>
        <taxon>Sordariomycetes</taxon>
        <taxon>Hypocreomycetidae</taxon>
        <taxon>Hypocreales</taxon>
        <taxon>Ophiocordycipitaceae</taxon>
        <taxon>Ophiocordyceps</taxon>
    </lineage>
</organism>
<accession>A0A2A9PS25</accession>
<dbReference type="STRING" id="268505.A0A2A9PS25"/>
<dbReference type="GO" id="GO:0005506">
    <property type="term" value="F:iron ion binding"/>
    <property type="evidence" value="ECO:0007669"/>
    <property type="project" value="InterPro"/>
</dbReference>
<dbReference type="PRINTS" id="PR00463">
    <property type="entry name" value="EP450I"/>
</dbReference>
<dbReference type="OrthoDB" id="1470350at2759"/>
<evidence type="ECO:0000256" key="11">
    <source>
        <dbReference type="SAM" id="Phobius"/>
    </source>
</evidence>